<dbReference type="Pfam" id="PF13400">
    <property type="entry name" value="Tad"/>
    <property type="match status" value="1"/>
</dbReference>
<feature type="compositionally biased region" description="Acidic residues" evidence="1">
    <location>
        <begin position="93"/>
        <end position="110"/>
    </location>
</feature>
<dbReference type="Proteomes" id="UP000199163">
    <property type="component" value="Unassembled WGS sequence"/>
</dbReference>
<gene>
    <name evidence="3" type="ORF">SAMN05192534_110120</name>
</gene>
<organism evidence="3 4">
    <name type="scientific">Alteribacillus persepolensis</name>
    <dbReference type="NCBI Taxonomy" id="568899"/>
    <lineage>
        <taxon>Bacteria</taxon>
        <taxon>Bacillati</taxon>
        <taxon>Bacillota</taxon>
        <taxon>Bacilli</taxon>
        <taxon>Bacillales</taxon>
        <taxon>Bacillaceae</taxon>
        <taxon>Alteribacillus</taxon>
    </lineage>
</organism>
<evidence type="ECO:0000313" key="4">
    <source>
        <dbReference type="Proteomes" id="UP000199163"/>
    </source>
</evidence>
<dbReference type="EMBL" id="FNDK01000010">
    <property type="protein sequence ID" value="SDH74888.1"/>
    <property type="molecule type" value="Genomic_DNA"/>
</dbReference>
<dbReference type="STRING" id="568899.SAMN05192534_110120"/>
<sequence>MMISLIVVVCFIFLAFVFFDIFSTYAYKNASQNAADAAAVAAASEAKDIYEEELAERLEQEFAPFATRIRDAIRNDEEDDDDDDEAEANAVEEGSEEEPEEDAPSEDEQLREEAENRDAPDEVIDKIIDATVPLTNEALFFFFTDEEITSMMCGAIKNNWSDIEDKANYFAQKNGAEEVAEMEFPYGGSFEIFVSVDTETTFITVPDEAFAPGERDMRTEASAGIPILEGVQFQSGSCNE</sequence>
<name>A0A1G8EYB3_9BACI</name>
<dbReference type="AlphaFoldDB" id="A0A1G8EYB3"/>
<feature type="region of interest" description="Disordered" evidence="1">
    <location>
        <begin position="74"/>
        <end position="122"/>
    </location>
</feature>
<accession>A0A1G8EYB3</accession>
<dbReference type="InterPro" id="IPR028087">
    <property type="entry name" value="Tad_N"/>
</dbReference>
<keyword evidence="4" id="KW-1185">Reference proteome</keyword>
<evidence type="ECO:0000313" key="3">
    <source>
        <dbReference type="EMBL" id="SDH74888.1"/>
    </source>
</evidence>
<dbReference type="RefSeq" id="WP_175487460.1">
    <property type="nucleotide sequence ID" value="NZ_FNDK01000010.1"/>
</dbReference>
<feature type="compositionally biased region" description="Basic and acidic residues" evidence="1">
    <location>
        <begin position="111"/>
        <end position="122"/>
    </location>
</feature>
<feature type="compositionally biased region" description="Acidic residues" evidence="1">
    <location>
        <begin position="76"/>
        <end position="87"/>
    </location>
</feature>
<protein>
    <submittedName>
        <fullName evidence="3">Putative Flp pilus-assembly TadE/G-like</fullName>
    </submittedName>
</protein>
<evidence type="ECO:0000259" key="2">
    <source>
        <dbReference type="Pfam" id="PF13400"/>
    </source>
</evidence>
<feature type="domain" description="Putative Flp pilus-assembly TadG-like N-terminal" evidence="2">
    <location>
        <begin position="4"/>
        <end position="44"/>
    </location>
</feature>
<evidence type="ECO:0000256" key="1">
    <source>
        <dbReference type="SAM" id="MobiDB-lite"/>
    </source>
</evidence>
<reference evidence="3 4" key="1">
    <citation type="submission" date="2016-10" db="EMBL/GenBank/DDBJ databases">
        <authorList>
            <person name="de Groot N.N."/>
        </authorList>
    </citation>
    <scope>NUCLEOTIDE SEQUENCE [LARGE SCALE GENOMIC DNA]</scope>
    <source>
        <strain evidence="3 4">DSM 21632</strain>
    </source>
</reference>
<proteinExistence type="predicted"/>